<proteinExistence type="predicted"/>
<accession>A0ACC7N9A6</accession>
<sequence length="106" mass="11326">MKKSFSGKIGVVLVAVILGACAGGLGSGSGSEASVAENSGFLRDYSRLRETKDSEGRTIRAWVSPKLTPANYNAIFLDPIIFYPEPAVVKVVVASTIKFQAAFRSW</sequence>
<evidence type="ECO:0000313" key="1">
    <source>
        <dbReference type="EMBL" id="MFM0103539.1"/>
    </source>
</evidence>
<gene>
    <name evidence="1" type="ORF">PQR01_08590</name>
</gene>
<name>A0ACC7N9A6_9BURK</name>
<reference evidence="1 2" key="1">
    <citation type="journal article" date="2024" name="Chem. Sci.">
        <title>Discovery of megapolipeptins by genome mining of a Burkholderiales bacteria collection.</title>
        <authorList>
            <person name="Paulo B.S."/>
            <person name="Recchia M.J.J."/>
            <person name="Lee S."/>
            <person name="Fergusson C.H."/>
            <person name="Romanowski S.B."/>
            <person name="Hernandez A."/>
            <person name="Krull N."/>
            <person name="Liu D.Y."/>
            <person name="Cavanagh H."/>
            <person name="Bos A."/>
            <person name="Gray C.A."/>
            <person name="Murphy B.T."/>
            <person name="Linington R.G."/>
            <person name="Eustaquio A.S."/>
        </authorList>
    </citation>
    <scope>NUCLEOTIDE SEQUENCE [LARGE SCALE GENOMIC DNA]</scope>
    <source>
        <strain evidence="1 2">RL18-126-BIB-B</strain>
    </source>
</reference>
<dbReference type="EMBL" id="JAQQDW010000011">
    <property type="protein sequence ID" value="MFM0103539.1"/>
    <property type="molecule type" value="Genomic_DNA"/>
</dbReference>
<evidence type="ECO:0000313" key="2">
    <source>
        <dbReference type="Proteomes" id="UP001629235"/>
    </source>
</evidence>
<keyword evidence="2" id="KW-1185">Reference proteome</keyword>
<protein>
    <submittedName>
        <fullName evidence="1">DUF3313 family protein</fullName>
    </submittedName>
</protein>
<comment type="caution">
    <text evidence="1">The sequence shown here is derived from an EMBL/GenBank/DDBJ whole genome shotgun (WGS) entry which is preliminary data.</text>
</comment>
<dbReference type="Proteomes" id="UP001629235">
    <property type="component" value="Unassembled WGS sequence"/>
</dbReference>
<organism evidence="1 2">
    <name type="scientific">Paraburkholderia rhynchosiae</name>
    <dbReference type="NCBI Taxonomy" id="487049"/>
    <lineage>
        <taxon>Bacteria</taxon>
        <taxon>Pseudomonadati</taxon>
        <taxon>Pseudomonadota</taxon>
        <taxon>Betaproteobacteria</taxon>
        <taxon>Burkholderiales</taxon>
        <taxon>Burkholderiaceae</taxon>
        <taxon>Paraburkholderia</taxon>
    </lineage>
</organism>